<dbReference type="InterPro" id="IPR001680">
    <property type="entry name" value="WD40_rpt"/>
</dbReference>
<dbReference type="EMBL" id="CAJNOQ010052915">
    <property type="protein sequence ID" value="CAF1654313.1"/>
    <property type="molecule type" value="Genomic_DNA"/>
</dbReference>
<feature type="non-terminal residue" evidence="5">
    <location>
        <position position="1"/>
    </location>
</feature>
<dbReference type="SMART" id="SM00320">
    <property type="entry name" value="WD40"/>
    <property type="match status" value="4"/>
</dbReference>
<evidence type="ECO:0000256" key="4">
    <source>
        <dbReference type="PROSITE-ProRule" id="PRU00221"/>
    </source>
</evidence>
<evidence type="ECO:0000313" key="5">
    <source>
        <dbReference type="EMBL" id="CAF1654313.1"/>
    </source>
</evidence>
<comment type="similarity">
    <text evidence="1">Belongs to the WD repeat THOC6 family.</text>
</comment>
<evidence type="ECO:0000256" key="2">
    <source>
        <dbReference type="ARBA" id="ARBA00022574"/>
    </source>
</evidence>
<dbReference type="InterPro" id="IPR015943">
    <property type="entry name" value="WD40/YVTN_repeat-like_dom_sf"/>
</dbReference>
<keyword evidence="7" id="KW-1185">Reference proteome</keyword>
<accession>A0A816F3Y7</accession>
<dbReference type="PROSITE" id="PS00678">
    <property type="entry name" value="WD_REPEATS_1"/>
    <property type="match status" value="1"/>
</dbReference>
<dbReference type="PANTHER" id="PTHR44411:SF1">
    <property type="entry name" value="THO COMPLEX SUBUNIT 6 HOMOLOG"/>
    <property type="match status" value="1"/>
</dbReference>
<evidence type="ECO:0000313" key="6">
    <source>
        <dbReference type="EMBL" id="CAF4589140.1"/>
    </source>
</evidence>
<dbReference type="AlphaFoldDB" id="A0A816F3Y7"/>
<dbReference type="PROSITE" id="PS50294">
    <property type="entry name" value="WD_REPEATS_REGION"/>
    <property type="match status" value="1"/>
</dbReference>
<keyword evidence="3" id="KW-0677">Repeat</keyword>
<dbReference type="Pfam" id="PF00400">
    <property type="entry name" value="WD40"/>
    <property type="match status" value="1"/>
</dbReference>
<keyword evidence="2 4" id="KW-0853">WD repeat</keyword>
<dbReference type="PROSITE" id="PS50082">
    <property type="entry name" value="WD_REPEATS_2"/>
    <property type="match status" value="1"/>
</dbReference>
<name>A0A816F3Y7_9BILA</name>
<dbReference type="InterPro" id="IPR042626">
    <property type="entry name" value="THOC6"/>
</dbReference>
<dbReference type="SUPFAM" id="SSF50978">
    <property type="entry name" value="WD40 repeat-like"/>
    <property type="match status" value="1"/>
</dbReference>
<evidence type="ECO:0000256" key="1">
    <source>
        <dbReference type="ARBA" id="ARBA00009728"/>
    </source>
</evidence>
<dbReference type="InterPro" id="IPR036322">
    <property type="entry name" value="WD40_repeat_dom_sf"/>
</dbReference>
<dbReference type="Proteomes" id="UP000663829">
    <property type="component" value="Unassembled WGS sequence"/>
</dbReference>
<dbReference type="PANTHER" id="PTHR44411">
    <property type="entry name" value="THO COMPLEX SUBUNIT 6 HOMOLOG"/>
    <property type="match status" value="1"/>
</dbReference>
<dbReference type="InterPro" id="IPR019775">
    <property type="entry name" value="WD40_repeat_CS"/>
</dbReference>
<dbReference type="EMBL" id="CAJOBC010124579">
    <property type="protein sequence ID" value="CAF4589140.1"/>
    <property type="molecule type" value="Genomic_DNA"/>
</dbReference>
<feature type="repeat" description="WD" evidence="4">
    <location>
        <begin position="165"/>
        <end position="206"/>
    </location>
</feature>
<dbReference type="GO" id="GO:0000347">
    <property type="term" value="C:THO complex"/>
    <property type="evidence" value="ECO:0007669"/>
    <property type="project" value="TreeGrafter"/>
</dbReference>
<dbReference type="Gene3D" id="2.130.10.10">
    <property type="entry name" value="YVTN repeat-like/Quinoprotein amine dehydrogenase"/>
    <property type="match status" value="1"/>
</dbReference>
<feature type="non-terminal residue" evidence="5">
    <location>
        <position position="257"/>
    </location>
</feature>
<dbReference type="OrthoDB" id="273067at2759"/>
<reference evidence="5" key="1">
    <citation type="submission" date="2021-02" db="EMBL/GenBank/DDBJ databases">
        <authorList>
            <person name="Nowell W R."/>
        </authorList>
    </citation>
    <scope>NUCLEOTIDE SEQUENCE</scope>
</reference>
<evidence type="ECO:0000313" key="7">
    <source>
        <dbReference type="Proteomes" id="UP000663829"/>
    </source>
</evidence>
<proteinExistence type="inferred from homology"/>
<dbReference type="GO" id="GO:0000346">
    <property type="term" value="C:transcription export complex"/>
    <property type="evidence" value="ECO:0007669"/>
    <property type="project" value="TreeGrafter"/>
</dbReference>
<dbReference type="GO" id="GO:0006406">
    <property type="term" value="P:mRNA export from nucleus"/>
    <property type="evidence" value="ECO:0007669"/>
    <property type="project" value="TreeGrafter"/>
</dbReference>
<organism evidence="5 7">
    <name type="scientific">Didymodactylos carnosus</name>
    <dbReference type="NCBI Taxonomy" id="1234261"/>
    <lineage>
        <taxon>Eukaryota</taxon>
        <taxon>Metazoa</taxon>
        <taxon>Spiralia</taxon>
        <taxon>Gnathifera</taxon>
        <taxon>Rotifera</taxon>
        <taxon>Eurotatoria</taxon>
        <taxon>Bdelloidea</taxon>
        <taxon>Philodinida</taxon>
        <taxon>Philodinidae</taxon>
        <taxon>Didymodactylos</taxon>
    </lineage>
</organism>
<protein>
    <submittedName>
        <fullName evidence="5">Uncharacterized protein</fullName>
    </submittedName>
</protein>
<dbReference type="Proteomes" id="UP000681722">
    <property type="component" value="Unassembled WGS sequence"/>
</dbReference>
<comment type="caution">
    <text evidence="5">The sequence shown here is derived from an EMBL/GenBank/DDBJ whole genome shotgun (WGS) entry which is preliminary data.</text>
</comment>
<evidence type="ECO:0000256" key="3">
    <source>
        <dbReference type="ARBA" id="ARBA00022737"/>
    </source>
</evidence>
<sequence length="257" mass="28213">MPSSSSIDSYNAGIDRLYTCIMSTQYSPDGKYLVAGDDQGRLGIFNTKQLTSSSLQSNLPLSLTQPHPSFSSISLTSTQDLLISVGGCLIQGYKWSSNDLPSSTSFSIDLNRSHYMASLPSITSGDYLISCQANKQKQAELVVGSSDGALRLFNIERNTMIQSLNNAHQSSIYQLSYSSDCKRLASCSEDGTCKIWDLSQSEKQPIYTIEPDERPEYGGKWIGCVKFDQNTDRLLLGGACSLSMYHLATMKQKSQSI</sequence>
<gene>
    <name evidence="5" type="ORF">GPM918_LOCUS45684</name>
    <name evidence="6" type="ORF">SRO942_LOCUS48429</name>
</gene>